<organism evidence="1">
    <name type="scientific">anaerobic digester metagenome</name>
    <dbReference type="NCBI Taxonomy" id="1263854"/>
    <lineage>
        <taxon>unclassified sequences</taxon>
        <taxon>metagenomes</taxon>
        <taxon>ecological metagenomes</taxon>
    </lineage>
</organism>
<gene>
    <name evidence="1" type="ORF">SCFA_890057</name>
</gene>
<dbReference type="AlphaFoldDB" id="A0A485M910"/>
<sequence>MIESKTRENMISMSLSPRPPFLHQPGFFGPARYLRDRLKENPHICTDQRKTYSRSGIYESSFLQIAL</sequence>
<dbReference type="EMBL" id="CAADRM010000157">
    <property type="protein sequence ID" value="VFU18745.1"/>
    <property type="molecule type" value="Genomic_DNA"/>
</dbReference>
<protein>
    <submittedName>
        <fullName evidence="1">Uncharacterized protein</fullName>
    </submittedName>
</protein>
<reference evidence="1" key="1">
    <citation type="submission" date="2019-03" db="EMBL/GenBank/DDBJ databases">
        <authorList>
            <person name="Hao L."/>
        </authorList>
    </citation>
    <scope>NUCLEOTIDE SEQUENCE</scope>
</reference>
<proteinExistence type="predicted"/>
<name>A0A485M910_9ZZZZ</name>
<evidence type="ECO:0000313" key="1">
    <source>
        <dbReference type="EMBL" id="VFU18745.1"/>
    </source>
</evidence>
<accession>A0A485M910</accession>